<dbReference type="Gene3D" id="2.60.40.10">
    <property type="entry name" value="Immunoglobulins"/>
    <property type="match status" value="1"/>
</dbReference>
<organism evidence="1">
    <name type="scientific">hydrothermal vent metagenome</name>
    <dbReference type="NCBI Taxonomy" id="652676"/>
    <lineage>
        <taxon>unclassified sequences</taxon>
        <taxon>metagenomes</taxon>
        <taxon>ecological metagenomes</taxon>
    </lineage>
</organism>
<reference evidence="1" key="1">
    <citation type="submission" date="2018-06" db="EMBL/GenBank/DDBJ databases">
        <authorList>
            <person name="Zhirakovskaya E."/>
        </authorList>
    </citation>
    <scope>NUCLEOTIDE SEQUENCE</scope>
</reference>
<protein>
    <recommendedName>
        <fullName evidence="2">Big-1 domain-containing protein</fullName>
    </recommendedName>
</protein>
<evidence type="ECO:0000313" key="1">
    <source>
        <dbReference type="EMBL" id="VAW34124.1"/>
    </source>
</evidence>
<sequence>NPVSVLSFTTLDDPETEDINEFFVNMGQGPVNINAGHGNLFLWSHNIPGTATVTMSAIEVGSGRELSHSFDIEVIDGGTIGLPSNISLLGDSSLYINSSGGATSQNVNATVMSGSVPVLDPQVNNVQLSIVTDAPNSGEKLTGTNISGAAVQGTSINIATVNGIANALIRSGSNSNTITLTATVDAADNNVDNGIQDPISAIKQYIVSDGVLWALELTSPSLDSLTVNGSTSVEGGDLIYDYQDGTYSLILSAIATDKAGNPALPQTLQFGMLNSPIVGYPENGAGTFVHSASDGDPQEGGSNFTSASGDFLTTAGGVQLADTLVVFGEDSLGNEDLESAVTVASINSQTSLTIVERFNRNDETGTINNDFGILPYAVGRAVDGNITATAVINETGVATTRINYPVSQLGRIAAVFVKGQGGNNNGIIKTVTDVDLTAFPGVEGFNEQNSTLTVSPNIIPGNVSVGFVVCIADSARNPLPGRAIAFSYVGGNGQGIIDGQTGSGVMDQRTGMNGCTYGIASTTGVIPGNSSTNGFNFFAGTLTCDTTGTGSSVCMEVVAPSSGILNANPSSFIGRGTVSITLTLYDGSGQPIEGASISGSCDQVAGGSLGTVSGPTVTNASGQSTVVVAVSLDAPDGGLNGTCTFATANGEPSVDVHFSGGDSCVLVLPSPPPPVDACATTQFGVSGTLAGLAAAESVTLQNNNSDDLTLNSDGTFTFSAQSDGSAYNISVSSQPPGQTCTVANSSGFISGADVTNITVTCV</sequence>
<name>A0A3B0VRN5_9ZZZZ</name>
<dbReference type="EMBL" id="UOEW01000060">
    <property type="protein sequence ID" value="VAW34124.1"/>
    <property type="molecule type" value="Genomic_DNA"/>
</dbReference>
<dbReference type="InterPro" id="IPR013783">
    <property type="entry name" value="Ig-like_fold"/>
</dbReference>
<feature type="non-terminal residue" evidence="1">
    <location>
        <position position="1"/>
    </location>
</feature>
<accession>A0A3B0VRN5</accession>
<gene>
    <name evidence="1" type="ORF">MNBD_GAMMA01-1416</name>
</gene>
<dbReference type="AlphaFoldDB" id="A0A3B0VRN5"/>
<proteinExistence type="predicted"/>
<evidence type="ECO:0008006" key="2">
    <source>
        <dbReference type="Google" id="ProtNLM"/>
    </source>
</evidence>